<evidence type="ECO:0000313" key="2">
    <source>
        <dbReference type="EMBL" id="PKL72243.1"/>
    </source>
</evidence>
<feature type="domain" description="HD" evidence="1">
    <location>
        <begin position="2"/>
        <end position="106"/>
    </location>
</feature>
<accession>A0A2N1UN76</accession>
<reference evidence="2 3" key="1">
    <citation type="journal article" date="2017" name="ISME J.">
        <title>Potential for microbial H2 and metal transformations associated with novel bacteria and archaea in deep terrestrial subsurface sediments.</title>
        <authorList>
            <person name="Hernsdorf A.W."/>
            <person name="Amano Y."/>
            <person name="Miyakawa K."/>
            <person name="Ise K."/>
            <person name="Suzuki Y."/>
            <person name="Anantharaman K."/>
            <person name="Probst A."/>
            <person name="Burstein D."/>
            <person name="Thomas B.C."/>
            <person name="Banfield J.F."/>
        </authorList>
    </citation>
    <scope>NUCLEOTIDE SEQUENCE [LARGE SCALE GENOMIC DNA]</scope>
    <source>
        <strain evidence="2">HGW-Kuenenbacteria-1</strain>
    </source>
</reference>
<evidence type="ECO:0000259" key="1">
    <source>
        <dbReference type="Pfam" id="PF01966"/>
    </source>
</evidence>
<dbReference type="EMBL" id="PGYQ01000011">
    <property type="protein sequence ID" value="PKL72243.1"/>
    <property type="molecule type" value="Genomic_DNA"/>
</dbReference>
<dbReference type="InterPro" id="IPR006674">
    <property type="entry name" value="HD_domain"/>
</dbReference>
<comment type="caution">
    <text evidence="2">The sequence shown here is derived from an EMBL/GenBank/DDBJ whole genome shotgun (WGS) entry which is preliminary data.</text>
</comment>
<sequence length="202" mass="23193">MNHIIRVYNLALNIAKHESNVDMDILQPAILLHDIGGHKEMSDPSGKTDHAIESAKMAEPILKNLNFTVEQIKHIQDCIISHRYKTENKPKTIEAKILFDSDKLDAIGAIGVARAFCWIGKNNANIYKKVNLDEYIKENMNGKTNGRIQDKTKHSPQIEFEVKTKFIIDKLFTKTAKEICKERILFFENFLNRMEREINGGL</sequence>
<name>A0A2N1UN76_9BACT</name>
<dbReference type="CDD" id="cd00077">
    <property type="entry name" value="HDc"/>
    <property type="match status" value="1"/>
</dbReference>
<proteinExistence type="predicted"/>
<dbReference type="AlphaFoldDB" id="A0A2N1UN76"/>
<dbReference type="Pfam" id="PF01966">
    <property type="entry name" value="HD"/>
    <property type="match status" value="1"/>
</dbReference>
<keyword evidence="2" id="KW-0378">Hydrolase</keyword>
<dbReference type="PANTHER" id="PTHR33594:SF1">
    <property type="entry name" value="HD_PDEASE DOMAIN-CONTAINING PROTEIN"/>
    <property type="match status" value="1"/>
</dbReference>
<dbReference type="InterPro" id="IPR003607">
    <property type="entry name" value="HD/PDEase_dom"/>
</dbReference>
<evidence type="ECO:0000313" key="3">
    <source>
        <dbReference type="Proteomes" id="UP000233414"/>
    </source>
</evidence>
<gene>
    <name evidence="2" type="ORF">CVV26_02490</name>
</gene>
<dbReference type="Proteomes" id="UP000233414">
    <property type="component" value="Unassembled WGS sequence"/>
</dbReference>
<protein>
    <submittedName>
        <fullName evidence="2">Phosphohydrolase</fullName>
    </submittedName>
</protein>
<dbReference type="PANTHER" id="PTHR33594">
    <property type="entry name" value="SUPERFAMILY HYDROLASE, PUTATIVE (AFU_ORTHOLOGUE AFUA_1G03035)-RELATED"/>
    <property type="match status" value="1"/>
</dbReference>
<organism evidence="2 3">
    <name type="scientific">Candidatus Kuenenbacteria bacterium HGW-Kuenenbacteria-1</name>
    <dbReference type="NCBI Taxonomy" id="2013812"/>
    <lineage>
        <taxon>Bacteria</taxon>
        <taxon>Candidatus Kueneniibacteriota</taxon>
    </lineage>
</organism>
<dbReference type="SUPFAM" id="SSF109604">
    <property type="entry name" value="HD-domain/PDEase-like"/>
    <property type="match status" value="1"/>
</dbReference>
<dbReference type="Gene3D" id="1.10.3210.50">
    <property type="match status" value="1"/>
</dbReference>
<dbReference type="GO" id="GO:0016787">
    <property type="term" value="F:hydrolase activity"/>
    <property type="evidence" value="ECO:0007669"/>
    <property type="project" value="UniProtKB-KW"/>
</dbReference>